<name>A0A9P6VVF9_RHOMI</name>
<proteinExistence type="predicted"/>
<feature type="domain" description="F-box" evidence="1">
    <location>
        <begin position="57"/>
        <end position="103"/>
    </location>
</feature>
<dbReference type="CDD" id="cd09917">
    <property type="entry name" value="F-box_SF"/>
    <property type="match status" value="1"/>
</dbReference>
<sequence>MATAAVLCAPQTPSQWIWKAGPRGPRGSEVKWTSIIVTPSRSQTTPSTASPRRPSDFQLLHSLPTELLEFTFEYLALGDLLRLRCVDRALNRILADARHYHNISLSHVSSSAQQLDAVASLLPGTRHLVLRSSSSAALSALLPACSHRLTTLDLSFSGVTDADLRFITGAGKRRRRQQGGFDDPVVAHLRSLKLKGCRHISDFLTWTRTSDHDERHLEAPQGEGKGLATGLSRLHTLDLSWSSISSLPLPLAEHLPALAHLNLSTTPYLSRQVLIGTISTLPTSMSHLDLSHLDLTAKDLTNLAFSSSSALPTIPSCPDQKDHHRRGRPLKLVLAGNDHLTISSLSSLERHWCAGLLPPPMSRSIEIEHGGLMLESDEEEDVRRFVEMVAGVVMREGRSSSAADEPSSSS</sequence>
<reference evidence="2 3" key="1">
    <citation type="submission" date="2020-11" db="EMBL/GenBank/DDBJ databases">
        <title>Kefir isolates.</title>
        <authorList>
            <person name="Marcisauskas S."/>
            <person name="Kim Y."/>
            <person name="Blasche S."/>
        </authorList>
    </citation>
    <scope>NUCLEOTIDE SEQUENCE [LARGE SCALE GENOMIC DNA]</scope>
    <source>
        <strain evidence="2 3">KR</strain>
    </source>
</reference>
<dbReference type="SUPFAM" id="SSF52047">
    <property type="entry name" value="RNI-like"/>
    <property type="match status" value="1"/>
</dbReference>
<evidence type="ECO:0000313" key="3">
    <source>
        <dbReference type="Proteomes" id="UP000777482"/>
    </source>
</evidence>
<evidence type="ECO:0000259" key="1">
    <source>
        <dbReference type="PROSITE" id="PS50181"/>
    </source>
</evidence>
<dbReference type="AlphaFoldDB" id="A0A9P6VVF9"/>
<comment type="caution">
    <text evidence="2">The sequence shown here is derived from an EMBL/GenBank/DDBJ whole genome shotgun (WGS) entry which is preliminary data.</text>
</comment>
<accession>A0A9P6VVF9</accession>
<keyword evidence="3" id="KW-1185">Reference proteome</keyword>
<dbReference type="InterPro" id="IPR001810">
    <property type="entry name" value="F-box_dom"/>
</dbReference>
<dbReference type="Gene3D" id="3.80.10.10">
    <property type="entry name" value="Ribonuclease Inhibitor"/>
    <property type="match status" value="1"/>
</dbReference>
<dbReference type="EMBL" id="PUHQ01000136">
    <property type="protein sequence ID" value="KAG0654869.1"/>
    <property type="molecule type" value="Genomic_DNA"/>
</dbReference>
<dbReference type="OrthoDB" id="629492at2759"/>
<dbReference type="InterPro" id="IPR032675">
    <property type="entry name" value="LRR_dom_sf"/>
</dbReference>
<gene>
    <name evidence="2" type="ORF">C6P46_001369</name>
</gene>
<dbReference type="InterPro" id="IPR036047">
    <property type="entry name" value="F-box-like_dom_sf"/>
</dbReference>
<evidence type="ECO:0000313" key="2">
    <source>
        <dbReference type="EMBL" id="KAG0654869.1"/>
    </source>
</evidence>
<dbReference type="PROSITE" id="PS50181">
    <property type="entry name" value="FBOX"/>
    <property type="match status" value="1"/>
</dbReference>
<organism evidence="2 3">
    <name type="scientific">Rhodotorula mucilaginosa</name>
    <name type="common">Yeast</name>
    <name type="synonym">Rhodotorula rubra</name>
    <dbReference type="NCBI Taxonomy" id="5537"/>
    <lineage>
        <taxon>Eukaryota</taxon>
        <taxon>Fungi</taxon>
        <taxon>Dikarya</taxon>
        <taxon>Basidiomycota</taxon>
        <taxon>Pucciniomycotina</taxon>
        <taxon>Microbotryomycetes</taxon>
        <taxon>Sporidiobolales</taxon>
        <taxon>Sporidiobolaceae</taxon>
        <taxon>Rhodotorula</taxon>
    </lineage>
</organism>
<dbReference type="Proteomes" id="UP000777482">
    <property type="component" value="Unassembled WGS sequence"/>
</dbReference>
<protein>
    <recommendedName>
        <fullName evidence="1">F-box domain-containing protein</fullName>
    </recommendedName>
</protein>
<dbReference type="SUPFAM" id="SSF81383">
    <property type="entry name" value="F-box domain"/>
    <property type="match status" value="1"/>
</dbReference>